<gene>
    <name evidence="1" type="ORF">E2562_025860</name>
</gene>
<reference evidence="1 2" key="1">
    <citation type="submission" date="2019-11" db="EMBL/GenBank/DDBJ databases">
        <title>Whole genome sequence of Oryza granulata.</title>
        <authorList>
            <person name="Li W."/>
        </authorList>
    </citation>
    <scope>NUCLEOTIDE SEQUENCE [LARGE SCALE GENOMIC DNA]</scope>
    <source>
        <strain evidence="2">cv. Menghai</strain>
        <tissue evidence="1">Leaf</tissue>
    </source>
</reference>
<accession>A0A6G1BYR7</accession>
<evidence type="ECO:0000313" key="2">
    <source>
        <dbReference type="Proteomes" id="UP000479710"/>
    </source>
</evidence>
<dbReference type="EMBL" id="SPHZ02000011">
    <property type="protein sequence ID" value="KAF0893485.1"/>
    <property type="molecule type" value="Genomic_DNA"/>
</dbReference>
<comment type="caution">
    <text evidence="1">The sequence shown here is derived from an EMBL/GenBank/DDBJ whole genome shotgun (WGS) entry which is preliminary data.</text>
</comment>
<organism evidence="1 2">
    <name type="scientific">Oryza meyeriana var. granulata</name>
    <dbReference type="NCBI Taxonomy" id="110450"/>
    <lineage>
        <taxon>Eukaryota</taxon>
        <taxon>Viridiplantae</taxon>
        <taxon>Streptophyta</taxon>
        <taxon>Embryophyta</taxon>
        <taxon>Tracheophyta</taxon>
        <taxon>Spermatophyta</taxon>
        <taxon>Magnoliopsida</taxon>
        <taxon>Liliopsida</taxon>
        <taxon>Poales</taxon>
        <taxon>Poaceae</taxon>
        <taxon>BOP clade</taxon>
        <taxon>Oryzoideae</taxon>
        <taxon>Oryzeae</taxon>
        <taxon>Oryzinae</taxon>
        <taxon>Oryza</taxon>
        <taxon>Oryza meyeriana</taxon>
    </lineage>
</organism>
<dbReference type="Proteomes" id="UP000479710">
    <property type="component" value="Unassembled WGS sequence"/>
</dbReference>
<evidence type="ECO:0000313" key="1">
    <source>
        <dbReference type="EMBL" id="KAF0893485.1"/>
    </source>
</evidence>
<proteinExistence type="predicted"/>
<sequence length="77" mass="8285">MSAVASRPWSQGVVRKGKYYLNERCPGPGTLGVCPSMGGLTGAYHRFELTRAWAGPEVSTTTSKTLGLKYCVLGGYR</sequence>
<keyword evidence="2" id="KW-1185">Reference proteome</keyword>
<dbReference type="AlphaFoldDB" id="A0A6G1BYR7"/>
<name>A0A6G1BYR7_9ORYZ</name>
<protein>
    <submittedName>
        <fullName evidence="1">Uncharacterized protein</fullName>
    </submittedName>
</protein>